<dbReference type="RefSeq" id="WP_205517368.1">
    <property type="nucleotide sequence ID" value="NZ_CP070479.1"/>
</dbReference>
<proteinExistence type="inferred from homology"/>
<dbReference type="AlphaFoldDB" id="A0A953NG70"/>
<dbReference type="GO" id="GO:0005737">
    <property type="term" value="C:cytoplasm"/>
    <property type="evidence" value="ECO:0007669"/>
    <property type="project" value="UniProtKB-ARBA"/>
</dbReference>
<keyword evidence="3 5" id="KW-0687">Ribonucleoprotein</keyword>
<dbReference type="HAMAP" id="MF_00294">
    <property type="entry name" value="Ribosomal_bL33"/>
    <property type="match status" value="1"/>
</dbReference>
<sequence>MFRKKVTLGCEKCFSLNYSIKKSIGNENRLILKKFCPKCNEHTMHKEEK</sequence>
<reference evidence="6 7" key="1">
    <citation type="submission" date="2021-09" db="EMBL/GenBank/DDBJ databases">
        <title>WGS of Mycoplasma sp. Zaradi2 strains.</title>
        <authorList>
            <person name="Spergser J."/>
        </authorList>
    </citation>
    <scope>NUCLEOTIDE SEQUENCE [LARGE SCALE GENOMIC DNA]</scope>
    <source>
        <strain evidence="6 7">1331</strain>
    </source>
</reference>
<evidence type="ECO:0000256" key="2">
    <source>
        <dbReference type="ARBA" id="ARBA00022980"/>
    </source>
</evidence>
<dbReference type="NCBIfam" id="NF001764">
    <property type="entry name" value="PRK00504.1"/>
    <property type="match status" value="1"/>
</dbReference>
<evidence type="ECO:0000256" key="5">
    <source>
        <dbReference type="HAMAP-Rule" id="MF_00294"/>
    </source>
</evidence>
<dbReference type="GO" id="GO:0005840">
    <property type="term" value="C:ribosome"/>
    <property type="evidence" value="ECO:0007669"/>
    <property type="project" value="UniProtKB-KW"/>
</dbReference>
<evidence type="ECO:0000313" key="7">
    <source>
        <dbReference type="Proteomes" id="UP000772186"/>
    </source>
</evidence>
<evidence type="ECO:0000256" key="1">
    <source>
        <dbReference type="ARBA" id="ARBA00007596"/>
    </source>
</evidence>
<evidence type="ECO:0000256" key="3">
    <source>
        <dbReference type="ARBA" id="ARBA00023274"/>
    </source>
</evidence>
<name>A0A953NG70_9MOLU</name>
<dbReference type="SUPFAM" id="SSF57829">
    <property type="entry name" value="Zn-binding ribosomal proteins"/>
    <property type="match status" value="1"/>
</dbReference>
<evidence type="ECO:0000313" key="6">
    <source>
        <dbReference type="EMBL" id="MBZ4195459.1"/>
    </source>
</evidence>
<dbReference type="InterPro" id="IPR011332">
    <property type="entry name" value="Ribosomal_zn-bd"/>
</dbReference>
<organism evidence="6 7">
    <name type="scientific">Mycoplasma tauri</name>
    <dbReference type="NCBI Taxonomy" id="547987"/>
    <lineage>
        <taxon>Bacteria</taxon>
        <taxon>Bacillati</taxon>
        <taxon>Mycoplasmatota</taxon>
        <taxon>Mollicutes</taxon>
        <taxon>Mycoplasmataceae</taxon>
        <taxon>Mycoplasma</taxon>
    </lineage>
</organism>
<dbReference type="GO" id="GO:1990904">
    <property type="term" value="C:ribonucleoprotein complex"/>
    <property type="evidence" value="ECO:0007669"/>
    <property type="project" value="UniProtKB-KW"/>
</dbReference>
<protein>
    <recommendedName>
        <fullName evidence="4 5">Large ribosomal subunit protein bL33</fullName>
    </recommendedName>
</protein>
<accession>A0A953NG70</accession>
<keyword evidence="2 5" id="KW-0689">Ribosomal protein</keyword>
<gene>
    <name evidence="5 6" type="primary">rpmG</name>
    <name evidence="6" type="ORF">LAD73_01835</name>
</gene>
<comment type="caution">
    <text evidence="6">The sequence shown here is derived from an EMBL/GenBank/DDBJ whole genome shotgun (WGS) entry which is preliminary data.</text>
</comment>
<dbReference type="InterPro" id="IPR038584">
    <property type="entry name" value="Ribosomal_bL33_sf"/>
</dbReference>
<dbReference type="GO" id="GO:0003735">
    <property type="term" value="F:structural constituent of ribosome"/>
    <property type="evidence" value="ECO:0007669"/>
    <property type="project" value="InterPro"/>
</dbReference>
<comment type="similarity">
    <text evidence="1 5">Belongs to the bacterial ribosomal protein bL33 family.</text>
</comment>
<dbReference type="EMBL" id="JAIQBY010000016">
    <property type="protein sequence ID" value="MBZ4195459.1"/>
    <property type="molecule type" value="Genomic_DNA"/>
</dbReference>
<dbReference type="Pfam" id="PF00471">
    <property type="entry name" value="Ribosomal_L33"/>
    <property type="match status" value="1"/>
</dbReference>
<evidence type="ECO:0000256" key="4">
    <source>
        <dbReference type="ARBA" id="ARBA00035176"/>
    </source>
</evidence>
<dbReference type="Gene3D" id="2.20.28.120">
    <property type="entry name" value="Ribosomal protein L33"/>
    <property type="match status" value="1"/>
</dbReference>
<dbReference type="NCBIfam" id="TIGR01023">
    <property type="entry name" value="rpmG_bact"/>
    <property type="match status" value="1"/>
</dbReference>
<keyword evidence="7" id="KW-1185">Reference proteome</keyword>
<dbReference type="GO" id="GO:0006412">
    <property type="term" value="P:translation"/>
    <property type="evidence" value="ECO:0007669"/>
    <property type="project" value="UniProtKB-UniRule"/>
</dbReference>
<dbReference type="Proteomes" id="UP000772186">
    <property type="component" value="Unassembled WGS sequence"/>
</dbReference>
<dbReference type="InterPro" id="IPR001705">
    <property type="entry name" value="Ribosomal_bL33"/>
</dbReference>